<evidence type="ECO:0000256" key="1">
    <source>
        <dbReference type="ARBA" id="ARBA00004651"/>
    </source>
</evidence>
<comment type="subcellular location">
    <subcellularLocation>
        <location evidence="1">Cell membrane</location>
        <topology evidence="1">Multi-pass membrane protein</topology>
    </subcellularLocation>
</comment>
<keyword evidence="6 8" id="KW-0472">Membrane</keyword>
<dbReference type="PANTHER" id="PTHR10010:SF46">
    <property type="entry name" value="SODIUM-DEPENDENT PHOSPHATE TRANSPORT PROTEIN 2B"/>
    <property type="match status" value="1"/>
</dbReference>
<feature type="transmembrane region" description="Helical" evidence="8">
    <location>
        <begin position="311"/>
        <end position="328"/>
    </location>
</feature>
<feature type="transmembrane region" description="Helical" evidence="8">
    <location>
        <begin position="416"/>
        <end position="443"/>
    </location>
</feature>
<reference evidence="9" key="1">
    <citation type="submission" date="2022-10" db="EMBL/GenBank/DDBJ databases">
        <authorList>
            <person name="Chen Y."/>
            <person name="Dougan E. K."/>
            <person name="Chan C."/>
            <person name="Rhodes N."/>
            <person name="Thang M."/>
        </authorList>
    </citation>
    <scope>NUCLEOTIDE SEQUENCE</scope>
</reference>
<feature type="transmembrane region" description="Helical" evidence="8">
    <location>
        <begin position="1390"/>
        <end position="1413"/>
    </location>
</feature>
<feature type="transmembrane region" description="Helical" evidence="8">
    <location>
        <begin position="378"/>
        <end position="396"/>
    </location>
</feature>
<comment type="caution">
    <text evidence="9">The sequence shown here is derived from an EMBL/GenBank/DDBJ whole genome shotgun (WGS) entry which is preliminary data.</text>
</comment>
<reference evidence="10" key="2">
    <citation type="submission" date="2024-04" db="EMBL/GenBank/DDBJ databases">
        <authorList>
            <person name="Chen Y."/>
            <person name="Shah S."/>
            <person name="Dougan E. K."/>
            <person name="Thang M."/>
            <person name="Chan C."/>
        </authorList>
    </citation>
    <scope>NUCLEOTIDE SEQUENCE [LARGE SCALE GENOMIC DNA]</scope>
</reference>
<feature type="transmembrane region" description="Helical" evidence="8">
    <location>
        <begin position="777"/>
        <end position="802"/>
    </location>
</feature>
<feature type="transmembrane region" description="Helical" evidence="8">
    <location>
        <begin position="12"/>
        <end position="34"/>
    </location>
</feature>
<dbReference type="EMBL" id="CAMXCT030000635">
    <property type="protein sequence ID" value="CAL4768765.1"/>
    <property type="molecule type" value="Genomic_DNA"/>
</dbReference>
<feature type="transmembrane region" description="Helical" evidence="8">
    <location>
        <begin position="1492"/>
        <end position="1511"/>
    </location>
</feature>
<feature type="transmembrane region" description="Helical" evidence="8">
    <location>
        <begin position="1458"/>
        <end position="1485"/>
    </location>
</feature>
<feature type="transmembrane region" description="Helical" evidence="8">
    <location>
        <begin position="1026"/>
        <end position="1048"/>
    </location>
</feature>
<dbReference type="NCBIfam" id="NF037997">
    <property type="entry name" value="Na_Pi_symport"/>
    <property type="match status" value="2"/>
</dbReference>
<feature type="transmembrane region" description="Helical" evidence="8">
    <location>
        <begin position="1152"/>
        <end position="1171"/>
    </location>
</feature>
<dbReference type="OrthoDB" id="76259at2759"/>
<evidence type="ECO:0000256" key="6">
    <source>
        <dbReference type="ARBA" id="ARBA00023136"/>
    </source>
</evidence>
<comment type="similarity">
    <text evidence="2">Belongs to the SLC34A transporter family.</text>
</comment>
<dbReference type="Proteomes" id="UP001152797">
    <property type="component" value="Unassembled WGS sequence"/>
</dbReference>
<feature type="region of interest" description="Disordered" evidence="7">
    <location>
        <begin position="1532"/>
        <end position="1554"/>
    </location>
</feature>
<feature type="transmembrane region" description="Helical" evidence="8">
    <location>
        <begin position="823"/>
        <end position="840"/>
    </location>
</feature>
<accession>A0A9P1FME2</accession>
<evidence type="ECO:0000256" key="8">
    <source>
        <dbReference type="SAM" id="Phobius"/>
    </source>
</evidence>
<dbReference type="GO" id="GO:0005436">
    <property type="term" value="F:sodium:phosphate symporter activity"/>
    <property type="evidence" value="ECO:0007669"/>
    <property type="project" value="InterPro"/>
</dbReference>
<feature type="transmembrane region" description="Helical" evidence="8">
    <location>
        <begin position="640"/>
        <end position="659"/>
    </location>
</feature>
<proteinExistence type="inferred from homology"/>
<evidence type="ECO:0000256" key="7">
    <source>
        <dbReference type="SAM" id="MobiDB-lite"/>
    </source>
</evidence>
<keyword evidence="3" id="KW-1003">Cell membrane</keyword>
<feature type="transmembrane region" description="Helical" evidence="8">
    <location>
        <begin position="1353"/>
        <end position="1370"/>
    </location>
</feature>
<keyword evidence="12" id="KW-1185">Reference proteome</keyword>
<sequence>MAEAAEAKEQSAGEFAVFVTLKILGVLISLYFFLFGLDLMGGSFSALGSKGAGNLFTFSDNPIAGLMVGILATVLVQSSSTSTSIVVSMAHAGDRIELERAFSGATVHDMFNMLSVLTLLPLEIIIAALSGEGGLLFFISKGLTNAIIGGGGESDLRFPSPTKEIVSPFTKLFLSKDKNTIKALSFGAPEALSCGTDCTKYCVSSDMSKAWKKVAKEAYETLIACNGTVSCDSGSCYTNAGEYFENSIETGRTIKGGFLKDAGDVAGGIIGLILSLVVLCGALIVMVKLLHSLVMGQAKKVIMKGTKMNDYLAILVGLGITIIVQSSSVTTSALTPLVGIGVLPVYKMLPMTLGANIGTTFTSMFAALAVMKAGSLQIAFCHLLFNLIGILIWFPVPVMRKVVIRAACTLGFYASYWRLVPLIYILVMFVTVPGVCLLISLLYSASVAGGVVVTILAVAAVAGLVYWWVRLGGCYKVVSQEERDARKAEIEEEMGETGVAEPKEEPQEQSAGEFAVFVTLKILGVLISLYFFLFGLDLMGGSFSALGSKGAGNLFTFSDNPIAGLMVGILATVLVQSSSTSTSIVVGLVGADVLAVKQAIPIIMGANIGTSVTNTIVSMAHAGDRIELERAFSGATVHDMFNMLSVLTLLPLEIIIAALSGEGGESDLRFPSPTKEIVSPFTKLFLSKDKNTIKALSFGAPEPLSCGTDCTKYCVSSDMSKAWKKVAKEAYETLIACNGTVSCDSGSCYTNAGEYFENSIETGRTIKGGFLKDAGDVAGGIIGLILSLVVLCGALIVMVKLLHSLVMGQAKKVIMKGTKMNDYLAILVGLGITIIVQSSSVTTSALTPLVGIGVLPVYKMLPMTLGANIGTTFTSMFAALAVMKAGSLQIAFCHLLFNLIGILIWFPVPVMRKVVIRAACTLGFYASYWRLVPLIYILVMFVTVPGVCLLISLLYSASVAGGVVVTILAVAAVAGLVYWWVRLGGCYKVVSQEERDARKAEIEEEMGETGVAEPKEEPQEQSAGEFAVFVTLKILGVLISLYFFLFGLDLMGGSFSALGSKGAGNLFTFSDNPIAGLMVGILATVLVQSSSTSTSIVVGLVGADVLAVKQAIPIIMGANIGTSVTNTIVSMAHAGDRIELERAFSGATVHDMFNMLSVLTLLPLEIIIAALSGEGGLLFFISKGLTNAIIGGGGESDLRFPSPTKEIVSPFTKLFLSKDKNTIKALSFGAPEALSCGTDCTKYCVSSDMSKAWKKVAKEAYETLIACNGTVSCDSGSCYTNAGEYFENSIETGRTIKGGFLKDAGDVAGGIIGLILSLVVLCGALIVMVKLLHSLVMGQAKKVIMKGTKMNDYLAILVGLGITIIVQSSSVTTSALTPLVGIGVLPVYKMLPMTLGANIGTTFTSMFAALAVMKAGSLQIAFCHLLFNLIGILIWFPVPVMRKVVIRAACTLGFYASYWRLVPLIYILVMFVTVPGVCLLISLLYSASVAGGVVVTILAVAAVAGLVYWWVRLGGCYKVVSQEERDARKAEIEEEMGETGVAEPKEEPQAESTV</sequence>
<feature type="transmembrane region" description="Helical" evidence="8">
    <location>
        <begin position="860"/>
        <end position="883"/>
    </location>
</feature>
<evidence type="ECO:0000313" key="9">
    <source>
        <dbReference type="EMBL" id="CAI3981453.1"/>
    </source>
</evidence>
<dbReference type="Pfam" id="PF02690">
    <property type="entry name" value="Na_Pi_cotrans"/>
    <property type="match status" value="6"/>
</dbReference>
<evidence type="ECO:0000256" key="4">
    <source>
        <dbReference type="ARBA" id="ARBA00022692"/>
    </source>
</evidence>
<feature type="transmembrane region" description="Helical" evidence="8">
    <location>
        <begin position="111"/>
        <end position="131"/>
    </location>
</feature>
<feature type="transmembrane region" description="Helical" evidence="8">
    <location>
        <begin position="962"/>
        <end position="981"/>
    </location>
</feature>
<keyword evidence="4 8" id="KW-0812">Transmembrane</keyword>
<feature type="transmembrane region" description="Helical" evidence="8">
    <location>
        <begin position="348"/>
        <end position="371"/>
    </location>
</feature>
<dbReference type="GO" id="GO:0005886">
    <property type="term" value="C:plasma membrane"/>
    <property type="evidence" value="ECO:0007669"/>
    <property type="project" value="UniProtKB-SubCell"/>
</dbReference>
<dbReference type="GO" id="GO:0044341">
    <property type="term" value="P:sodium-dependent phosphate transport"/>
    <property type="evidence" value="ECO:0007669"/>
    <property type="project" value="InterPro"/>
</dbReference>
<feature type="transmembrane region" description="Helical" evidence="8">
    <location>
        <begin position="1420"/>
        <end position="1438"/>
    </location>
</feature>
<dbReference type="EMBL" id="CAMXCT020000635">
    <property type="protein sequence ID" value="CAL1134828.1"/>
    <property type="molecule type" value="Genomic_DNA"/>
</dbReference>
<organism evidence="9">
    <name type="scientific">Cladocopium goreaui</name>
    <dbReference type="NCBI Taxonomy" id="2562237"/>
    <lineage>
        <taxon>Eukaryota</taxon>
        <taxon>Sar</taxon>
        <taxon>Alveolata</taxon>
        <taxon>Dinophyceae</taxon>
        <taxon>Suessiales</taxon>
        <taxon>Symbiodiniaceae</taxon>
        <taxon>Cladocopium</taxon>
    </lineage>
</organism>
<feature type="transmembrane region" description="Helical" evidence="8">
    <location>
        <begin position="1307"/>
        <end position="1332"/>
    </location>
</feature>
<protein>
    <submittedName>
        <fullName evidence="11">Sodium-dependent phosphate transport protein 2A</fullName>
    </submittedName>
</protein>
<feature type="transmembrane region" description="Helical" evidence="8">
    <location>
        <begin position="63"/>
        <end position="90"/>
    </location>
</feature>
<name>A0A9P1FME2_9DINO</name>
<gene>
    <name evidence="9" type="ORF">C1SCF055_LOCUS9236</name>
</gene>
<feature type="transmembrane region" description="Helical" evidence="8">
    <location>
        <begin position="514"/>
        <end position="536"/>
    </location>
</feature>
<evidence type="ECO:0000256" key="2">
    <source>
        <dbReference type="ARBA" id="ARBA00005808"/>
    </source>
</evidence>
<feature type="transmembrane region" description="Helical" evidence="8">
    <location>
        <begin position="450"/>
        <end position="469"/>
    </location>
</feature>
<evidence type="ECO:0000256" key="3">
    <source>
        <dbReference type="ARBA" id="ARBA00022475"/>
    </source>
</evidence>
<evidence type="ECO:0000313" key="11">
    <source>
        <dbReference type="EMBL" id="CAL4768765.1"/>
    </source>
</evidence>
<evidence type="ECO:0000313" key="12">
    <source>
        <dbReference type="Proteomes" id="UP001152797"/>
    </source>
</evidence>
<dbReference type="PANTHER" id="PTHR10010">
    <property type="entry name" value="SOLUTE CARRIER FAMILY 34 SODIUM PHOSPHATE , MEMBER 2-RELATED"/>
    <property type="match status" value="1"/>
</dbReference>
<dbReference type="EMBL" id="CAMXCT010000635">
    <property type="protein sequence ID" value="CAI3981453.1"/>
    <property type="molecule type" value="Genomic_DNA"/>
</dbReference>
<keyword evidence="5 8" id="KW-1133">Transmembrane helix</keyword>
<feature type="transmembrane region" description="Helical" evidence="8">
    <location>
        <begin position="890"/>
        <end position="908"/>
    </location>
</feature>
<feature type="transmembrane region" description="Helical" evidence="8">
    <location>
        <begin position="928"/>
        <end position="955"/>
    </location>
</feature>
<dbReference type="InterPro" id="IPR003841">
    <property type="entry name" value="Na/Pi_transpt"/>
</dbReference>
<feature type="transmembrane region" description="Helical" evidence="8">
    <location>
        <begin position="265"/>
        <end position="290"/>
    </location>
</feature>
<evidence type="ECO:0000313" key="10">
    <source>
        <dbReference type="EMBL" id="CAL1134828.1"/>
    </source>
</evidence>
<evidence type="ECO:0000256" key="5">
    <source>
        <dbReference type="ARBA" id="ARBA00022989"/>
    </source>
</evidence>